<feature type="repeat" description="PPR" evidence="2">
    <location>
        <begin position="291"/>
        <end position="325"/>
    </location>
</feature>
<proteinExistence type="predicted"/>
<keyword evidence="3" id="KW-1133">Transmembrane helix</keyword>
<dbReference type="EMBL" id="QPKB01000001">
    <property type="protein sequence ID" value="RWR73498.1"/>
    <property type="molecule type" value="Genomic_DNA"/>
</dbReference>
<dbReference type="PROSITE" id="PS51375">
    <property type="entry name" value="PPR"/>
    <property type="match status" value="5"/>
</dbReference>
<reference evidence="4 5" key="1">
    <citation type="journal article" date="2019" name="Nat. Plants">
        <title>Stout camphor tree genome fills gaps in understanding of flowering plant genome evolution.</title>
        <authorList>
            <person name="Chaw S.M."/>
            <person name="Liu Y.C."/>
            <person name="Wu Y.W."/>
            <person name="Wang H.Y."/>
            <person name="Lin C.I."/>
            <person name="Wu C.S."/>
            <person name="Ke H.M."/>
            <person name="Chang L.Y."/>
            <person name="Hsu C.Y."/>
            <person name="Yang H.T."/>
            <person name="Sudianto E."/>
            <person name="Hsu M.H."/>
            <person name="Wu K.P."/>
            <person name="Wang L.N."/>
            <person name="Leebens-Mack J.H."/>
            <person name="Tsai I.J."/>
        </authorList>
    </citation>
    <scope>NUCLEOTIDE SEQUENCE [LARGE SCALE GENOMIC DNA]</scope>
    <source>
        <strain evidence="5">cv. Chaw 1501</strain>
        <tissue evidence="4">Young leaves</tissue>
    </source>
</reference>
<feature type="transmembrane region" description="Helical" evidence="3">
    <location>
        <begin position="624"/>
        <end position="645"/>
    </location>
</feature>
<keyword evidence="1" id="KW-0677">Repeat</keyword>
<dbReference type="FunFam" id="1.25.40.10:FF:000196">
    <property type="entry name" value="Pentatricopeptide repeat-containing protein At4g14850"/>
    <property type="match status" value="1"/>
</dbReference>
<dbReference type="AlphaFoldDB" id="A0A443N4N6"/>
<dbReference type="InterPro" id="IPR046960">
    <property type="entry name" value="PPR_At4g14850-like_plant"/>
</dbReference>
<feature type="repeat" description="PPR" evidence="2">
    <location>
        <begin position="85"/>
        <end position="119"/>
    </location>
</feature>
<dbReference type="FunFam" id="1.25.40.10:FF:000344">
    <property type="entry name" value="Pentatricopeptide repeat-containing protein"/>
    <property type="match status" value="1"/>
</dbReference>
<feature type="repeat" description="PPR" evidence="2">
    <location>
        <begin position="186"/>
        <end position="220"/>
    </location>
</feature>
<dbReference type="PANTHER" id="PTHR24015:SF1825">
    <property type="entry name" value="OS04G0514500 PROTEIN"/>
    <property type="match status" value="1"/>
</dbReference>
<dbReference type="Pfam" id="PF20431">
    <property type="entry name" value="E_motif"/>
    <property type="match status" value="1"/>
</dbReference>
<dbReference type="GO" id="GO:0099402">
    <property type="term" value="P:plant organ development"/>
    <property type="evidence" value="ECO:0007669"/>
    <property type="project" value="UniProtKB-ARBA"/>
</dbReference>
<dbReference type="Gene3D" id="1.25.40.10">
    <property type="entry name" value="Tetratricopeptide repeat domain"/>
    <property type="match status" value="6"/>
</dbReference>
<dbReference type="NCBIfam" id="TIGR00756">
    <property type="entry name" value="PPR"/>
    <property type="match status" value="3"/>
</dbReference>
<evidence type="ECO:0000256" key="3">
    <source>
        <dbReference type="SAM" id="Phobius"/>
    </source>
</evidence>
<dbReference type="PANTHER" id="PTHR24015">
    <property type="entry name" value="OS07G0578800 PROTEIN-RELATED"/>
    <property type="match status" value="1"/>
</dbReference>
<dbReference type="OrthoDB" id="185373at2759"/>
<evidence type="ECO:0000313" key="5">
    <source>
        <dbReference type="Proteomes" id="UP000283530"/>
    </source>
</evidence>
<dbReference type="GO" id="GO:0009451">
    <property type="term" value="P:RNA modification"/>
    <property type="evidence" value="ECO:0007669"/>
    <property type="project" value="InterPro"/>
</dbReference>
<sequence length="818" mass="91366">MKEDMKFLRHLWKQGTILNYPLSLQLLNCSSRLCALKEAKANQFHSMTTAISLDVSLRENVKQMWDNSVGMAKGRDLFAEMSKWNVVSWTSMISKNAKGGFTDRALECFSQMQRVGVEPNEMTFSTMVGICRALRNIGYGMSLHCLILKKGFSCHSFIASGLISMYSKHDCVNEAWVVFNETPERDAVLWNSMIVGYAQNNLNGEAISLFSMMLLKDQEGIFSVNSFIITSVLKACGGVNCIRIGKSVHNYAIKLNYSSDVFVAVSIIDMYSRFGSVDRARHIFNQMGKRDLVAWNSMISGYAQNCYSTEAIELFYQLQSENFLPDESTFTSVLKALAVAANSVLGRFFHAKIIKGGYLLDVFVGTALMDMYSKCLDIEDAERAFKEMQRKNLVSFNALIMGYSPFGRYKEAIETYIDLLRENMRPDAFTLSALLSSCSELGALLEGTEVHAHSIKFGLDSNASVGNSLVGLYCKCNLTDNALKAFESVTTPNTMSWAGIISGFALNGEGENALKYFDKMLLSEKPNEFSLSSILKVLASWAATEHGRHMHAYVIKVGLESDIFVGSSLVDMYSKCGMIEDSSKVFTSMPKKNVISWNSMIMGYAQNGFSQKALCLFGEMKKLGATPTSVTFIGILLACSYAGLVSKGRHFFNMMVSDYRILPSVEHCTCMVDLLGRAGHLDEAETFLLNSQFSSEPSIWKSLLAACRVHRNSDIAIRVAEHCLHLEPHDSSTYVLLSNIYASKCLWAEVERIRILMREVGVEKEPGCSWIDIRNSMYVFISDDRFHSANEEIVTTLKTLIVQSKNASFSSMLGEFRL</sequence>
<keyword evidence="3" id="KW-0812">Transmembrane</keyword>
<feature type="repeat" description="PPR" evidence="2">
    <location>
        <begin position="593"/>
        <end position="627"/>
    </location>
</feature>
<dbReference type="InterPro" id="IPR011990">
    <property type="entry name" value="TPR-like_helical_dom_sf"/>
</dbReference>
<keyword evidence="5" id="KW-1185">Reference proteome</keyword>
<organism evidence="4 5">
    <name type="scientific">Cinnamomum micranthum f. kanehirae</name>
    <dbReference type="NCBI Taxonomy" id="337451"/>
    <lineage>
        <taxon>Eukaryota</taxon>
        <taxon>Viridiplantae</taxon>
        <taxon>Streptophyta</taxon>
        <taxon>Embryophyta</taxon>
        <taxon>Tracheophyta</taxon>
        <taxon>Spermatophyta</taxon>
        <taxon>Magnoliopsida</taxon>
        <taxon>Magnoliidae</taxon>
        <taxon>Laurales</taxon>
        <taxon>Lauraceae</taxon>
        <taxon>Cinnamomum</taxon>
    </lineage>
</organism>
<dbReference type="InterPro" id="IPR002885">
    <property type="entry name" value="PPR_rpt"/>
</dbReference>
<protein>
    <submittedName>
        <fullName evidence="4">Pentatricopeptide repeat-containing-like protein</fullName>
    </submittedName>
</protein>
<accession>A0A443N4N6</accession>
<evidence type="ECO:0000256" key="1">
    <source>
        <dbReference type="ARBA" id="ARBA00022737"/>
    </source>
</evidence>
<dbReference type="GO" id="GO:0005739">
    <property type="term" value="C:mitochondrion"/>
    <property type="evidence" value="ECO:0007669"/>
    <property type="project" value="TreeGrafter"/>
</dbReference>
<dbReference type="Pfam" id="PF13041">
    <property type="entry name" value="PPR_2"/>
    <property type="match status" value="4"/>
</dbReference>
<feature type="repeat" description="PPR" evidence="2">
    <location>
        <begin position="392"/>
        <end position="426"/>
    </location>
</feature>
<comment type="caution">
    <text evidence="4">The sequence shown here is derived from an EMBL/GenBank/DDBJ whole genome shotgun (WGS) entry which is preliminary data.</text>
</comment>
<name>A0A443N4N6_9MAGN</name>
<dbReference type="GO" id="GO:0003723">
    <property type="term" value="F:RNA binding"/>
    <property type="evidence" value="ECO:0007669"/>
    <property type="project" value="InterPro"/>
</dbReference>
<dbReference type="Proteomes" id="UP000283530">
    <property type="component" value="Unassembled WGS sequence"/>
</dbReference>
<dbReference type="STRING" id="337451.A0A443N4N6"/>
<dbReference type="Pfam" id="PF01535">
    <property type="entry name" value="PPR"/>
    <property type="match status" value="4"/>
</dbReference>
<evidence type="ECO:0000256" key="2">
    <source>
        <dbReference type="PROSITE-ProRule" id="PRU00708"/>
    </source>
</evidence>
<dbReference type="FunFam" id="1.25.40.10:FF:000158">
    <property type="entry name" value="pentatricopeptide repeat-containing protein At2g33680"/>
    <property type="match status" value="1"/>
</dbReference>
<gene>
    <name evidence="4" type="ORF">CKAN_00178200</name>
</gene>
<dbReference type="InterPro" id="IPR046848">
    <property type="entry name" value="E_motif"/>
</dbReference>
<evidence type="ECO:0000313" key="4">
    <source>
        <dbReference type="EMBL" id="RWR73498.1"/>
    </source>
</evidence>
<keyword evidence="3" id="KW-0472">Membrane</keyword>
<dbReference type="FunFam" id="1.25.40.10:FF:000073">
    <property type="entry name" value="Pentatricopeptide repeat-containing protein chloroplastic"/>
    <property type="match status" value="1"/>
</dbReference>